<organism evidence="6 7">
    <name type="scientific">Nanoarchaeum equitans (strain Kin4-M)</name>
    <dbReference type="NCBI Taxonomy" id="228908"/>
    <lineage>
        <taxon>Archaea</taxon>
        <taxon>Nanobdellota</taxon>
        <taxon>Candidatus Nanoarchaeia</taxon>
        <taxon>Nanoarchaeales</taxon>
        <taxon>Nanoarchaeaceae</taxon>
        <taxon>Nanoarchaeum</taxon>
    </lineage>
</organism>
<dbReference type="InterPro" id="IPR000054">
    <property type="entry name" value="Ribosomal_eL31"/>
</dbReference>
<evidence type="ECO:0000256" key="1">
    <source>
        <dbReference type="ARBA" id="ARBA00010808"/>
    </source>
</evidence>
<dbReference type="GO" id="GO:0002181">
    <property type="term" value="P:cytoplasmic translation"/>
    <property type="evidence" value="ECO:0007669"/>
    <property type="project" value="TreeGrafter"/>
</dbReference>
<keyword evidence="3" id="KW-0687">Ribonucleoprotein</keyword>
<comment type="similarity">
    <text evidence="1">Belongs to the eukaryotic ribosomal protein eL31 family.</text>
</comment>
<evidence type="ECO:0000313" key="7">
    <source>
        <dbReference type="Proteomes" id="UP000000578"/>
    </source>
</evidence>
<dbReference type="NCBIfam" id="NF002258">
    <property type="entry name" value="PRK01192.1-1"/>
    <property type="match status" value="1"/>
</dbReference>
<dbReference type="SUPFAM" id="SSF54575">
    <property type="entry name" value="Ribosomal protein L31e"/>
    <property type="match status" value="1"/>
</dbReference>
<proteinExistence type="inferred from homology"/>
<accession>Q74MC9</accession>
<dbReference type="AlphaFoldDB" id="Q74MC9"/>
<dbReference type="Gene3D" id="3.10.440.10">
    <property type="match status" value="1"/>
</dbReference>
<dbReference type="PANTHER" id="PTHR10956">
    <property type="entry name" value="60S RIBOSOMAL PROTEIN L31"/>
    <property type="match status" value="1"/>
</dbReference>
<dbReference type="BioCyc" id="NEQU228908:GJB6-390-MONOMER"/>
<dbReference type="PROSITE" id="PS01144">
    <property type="entry name" value="RIBOSOMAL_L31E"/>
    <property type="match status" value="1"/>
</dbReference>
<evidence type="ECO:0000256" key="2">
    <source>
        <dbReference type="ARBA" id="ARBA00022980"/>
    </source>
</evidence>
<dbReference type="HOGENOM" id="CLU_112570_3_1_2"/>
<dbReference type="Pfam" id="PF01198">
    <property type="entry name" value="Ribosomal_L31e"/>
    <property type="match status" value="1"/>
</dbReference>
<sequence length="79" mass="9208">MEYTVNLRKAVLVTSRFKRTKKAVKALKEFVMRHTKAKIVKISQELNKFIWKRGGRKPPTKFTIVVTKEGDTAFVDLKK</sequence>
<dbReference type="InterPro" id="IPR020052">
    <property type="entry name" value="Ribosomal_eL31_CS"/>
</dbReference>
<reference evidence="6 7" key="1">
    <citation type="journal article" date="2003" name="Proc. Natl. Acad. Sci. U.S.A.">
        <title>The genome of Nanoarchaeum equitans: insights into early archaeal evolution and derived parasitism.</title>
        <authorList>
            <person name="Waters E."/>
            <person name="Hohn M.J."/>
            <person name="Ahel I."/>
            <person name="Graham D.E."/>
            <person name="Adams M.D."/>
            <person name="Barnstead M."/>
            <person name="Beeson K.Y."/>
            <person name="Bibbs L."/>
            <person name="Bolanos R."/>
            <person name="Keller M."/>
            <person name="Kretz K."/>
            <person name="Lin X."/>
            <person name="Mathur E."/>
            <person name="Ni J."/>
            <person name="Podar M."/>
            <person name="Richardson T."/>
            <person name="Sutton G.G."/>
            <person name="Simon M."/>
            <person name="Soll D."/>
            <person name="Stetter K.O."/>
            <person name="Short J.M."/>
            <person name="Noordewier M."/>
        </authorList>
    </citation>
    <scope>NUCLEOTIDE SEQUENCE [LARGE SCALE GENOMIC DNA]</scope>
    <source>
        <strain evidence="6 7">Kin4-M</strain>
    </source>
</reference>
<dbReference type="SMART" id="SM01380">
    <property type="entry name" value="Ribosomal_L31e"/>
    <property type="match status" value="1"/>
</dbReference>
<evidence type="ECO:0000256" key="5">
    <source>
        <dbReference type="ARBA" id="ARBA00035378"/>
    </source>
</evidence>
<dbReference type="GO" id="GO:0022625">
    <property type="term" value="C:cytosolic large ribosomal subunit"/>
    <property type="evidence" value="ECO:0007669"/>
    <property type="project" value="TreeGrafter"/>
</dbReference>
<dbReference type="STRING" id="228908.NEQ364"/>
<name>Q74MC9_NANEQ</name>
<protein>
    <recommendedName>
        <fullName evidence="4">Large ribosomal subunit protein eL31</fullName>
    </recommendedName>
    <alternativeName>
        <fullName evidence="5">50S ribosomal protein L31e</fullName>
    </alternativeName>
</protein>
<dbReference type="InterPro" id="IPR023621">
    <property type="entry name" value="Ribosomal_eL31_dom_sf"/>
</dbReference>
<dbReference type="KEGG" id="neq:NEQ364"/>
<keyword evidence="2" id="KW-0689">Ribosomal protein</keyword>
<dbReference type="PANTHER" id="PTHR10956:SF0">
    <property type="entry name" value="60S RIBOSOMAL PROTEIN L31"/>
    <property type="match status" value="1"/>
</dbReference>
<dbReference type="GO" id="GO:0003735">
    <property type="term" value="F:structural constituent of ribosome"/>
    <property type="evidence" value="ECO:0007669"/>
    <property type="project" value="InterPro"/>
</dbReference>
<keyword evidence="7" id="KW-1185">Reference proteome</keyword>
<dbReference type="Proteomes" id="UP000000578">
    <property type="component" value="Chromosome"/>
</dbReference>
<evidence type="ECO:0000313" key="6">
    <source>
        <dbReference type="EMBL" id="AAR39213.1"/>
    </source>
</evidence>
<evidence type="ECO:0000256" key="4">
    <source>
        <dbReference type="ARBA" id="ARBA00035230"/>
    </source>
</evidence>
<dbReference type="EMBL" id="AE017199">
    <property type="protein sequence ID" value="AAR39213.1"/>
    <property type="molecule type" value="Genomic_DNA"/>
</dbReference>
<dbReference type="EnsemblBacteria" id="AAR39213">
    <property type="protein sequence ID" value="AAR39213"/>
    <property type="gene ID" value="NEQ364"/>
</dbReference>
<evidence type="ECO:0000256" key="3">
    <source>
        <dbReference type="ARBA" id="ARBA00023274"/>
    </source>
</evidence>
<gene>
    <name evidence="6" type="ordered locus">NEQ364</name>
</gene>